<evidence type="ECO:0000256" key="5">
    <source>
        <dbReference type="ARBA" id="ARBA00023768"/>
    </source>
</evidence>
<evidence type="ECO:0000256" key="2">
    <source>
        <dbReference type="ARBA" id="ARBA00004536"/>
    </source>
</evidence>
<keyword evidence="3" id="KW-0796">Tight junction</keyword>
<dbReference type="Pfam" id="PF07686">
    <property type="entry name" value="V-set"/>
    <property type="match status" value="1"/>
</dbReference>
<sequence length="296" mass="31972">MCQDCVRRGCISKKTCFISFIHVNAVTSTGSQTVHKAEGESATLGCRYTPGPADTGDLDIEWSAVSPDTTQKDQMLLSYTGGTKYFHADLANGLSFAAGDPSRGDASLSIPVLSPAHSATYQCKVKKSPGVDTRKMSLVVLVKPSVPKCWVEGGQLVGGAVSLHCKSARGSAPLKYRWRRESADPIPAAATQNSVTGDLKISNHSQSSAGIYLCEVNNEVGAERCRIHLKADKPPNRAAVIVGTAVGSLLLIFVLLVFIGLLYWKLSTRRRYEKEFSNEIRYGRLAGIPRARRGDK</sequence>
<dbReference type="InterPro" id="IPR036179">
    <property type="entry name" value="Ig-like_dom_sf"/>
</dbReference>
<evidence type="ECO:0000256" key="3">
    <source>
        <dbReference type="ARBA" id="ARBA00022427"/>
    </source>
</evidence>
<accession>A0A672I0V7</accession>
<dbReference type="SMART" id="SM00408">
    <property type="entry name" value="IGc2"/>
    <property type="match status" value="2"/>
</dbReference>
<evidence type="ECO:0000256" key="4">
    <source>
        <dbReference type="ARBA" id="ARBA00022949"/>
    </source>
</evidence>
<dbReference type="OMA" id="AQRCRIN"/>
<keyword evidence="6" id="KW-0812">Transmembrane</keyword>
<dbReference type="SUPFAM" id="SSF48726">
    <property type="entry name" value="Immunoglobulin"/>
    <property type="match status" value="2"/>
</dbReference>
<dbReference type="GO" id="GO:0005912">
    <property type="term" value="C:adherens junction"/>
    <property type="evidence" value="ECO:0007669"/>
    <property type="project" value="UniProtKB-SubCell"/>
</dbReference>
<dbReference type="InterPro" id="IPR007110">
    <property type="entry name" value="Ig-like_dom"/>
</dbReference>
<dbReference type="PANTHER" id="PTHR44468:SF1">
    <property type="entry name" value="V-SET AND IMMUNOGLOBULIN DOMAIN CONTAINING 8A ISOFORM 1"/>
    <property type="match status" value="1"/>
</dbReference>
<keyword evidence="9" id="KW-1185">Reference proteome</keyword>
<reference evidence="8" key="1">
    <citation type="submission" date="2025-08" db="UniProtKB">
        <authorList>
            <consortium name="Ensembl"/>
        </authorList>
    </citation>
    <scope>IDENTIFICATION</scope>
</reference>
<dbReference type="InterPro" id="IPR013106">
    <property type="entry name" value="Ig_V-set"/>
</dbReference>
<reference evidence="8" key="2">
    <citation type="submission" date="2025-09" db="UniProtKB">
        <authorList>
            <consortium name="Ensembl"/>
        </authorList>
    </citation>
    <scope>IDENTIFICATION</scope>
</reference>
<dbReference type="InParanoid" id="A0A672I0V7"/>
<evidence type="ECO:0000256" key="6">
    <source>
        <dbReference type="SAM" id="Phobius"/>
    </source>
</evidence>
<dbReference type="PANTHER" id="PTHR44468">
    <property type="entry name" value="COXSACKIEVIRUS AND ADENOVIRUS RECEPTOR-RELATED"/>
    <property type="match status" value="1"/>
</dbReference>
<feature type="transmembrane region" description="Helical" evidence="6">
    <location>
        <begin position="238"/>
        <end position="264"/>
    </location>
</feature>
<dbReference type="PROSITE" id="PS50835">
    <property type="entry name" value="IG_LIKE"/>
    <property type="match status" value="2"/>
</dbReference>
<feature type="domain" description="Ig-like" evidence="7">
    <location>
        <begin position="144"/>
        <end position="218"/>
    </location>
</feature>
<protein>
    <recommendedName>
        <fullName evidence="7">Ig-like domain-containing protein</fullName>
    </recommendedName>
</protein>
<dbReference type="InterPro" id="IPR003598">
    <property type="entry name" value="Ig_sub2"/>
</dbReference>
<keyword evidence="6" id="KW-0472">Membrane</keyword>
<dbReference type="Gene3D" id="2.60.40.10">
    <property type="entry name" value="Immunoglobulins"/>
    <property type="match status" value="2"/>
</dbReference>
<dbReference type="SMART" id="SM00409">
    <property type="entry name" value="IG"/>
    <property type="match status" value="2"/>
</dbReference>
<evidence type="ECO:0000259" key="7">
    <source>
        <dbReference type="PROSITE" id="PS50835"/>
    </source>
</evidence>
<keyword evidence="6" id="KW-1133">Transmembrane helix</keyword>
<comment type="subcellular location">
    <subcellularLocation>
        <location evidence="5">Basolateral cell membrane</location>
        <topology evidence="5">Single-pass type I membrane protein</topology>
    </subcellularLocation>
    <subcellularLocation>
        <location evidence="2">Cell junction</location>
        <location evidence="2">Adherens junction</location>
    </subcellularLocation>
    <subcellularLocation>
        <location evidence="1">Cell junction</location>
        <location evidence="1">Tight junction</location>
    </subcellularLocation>
</comment>
<organism evidence="8 9">
    <name type="scientific">Salarias fasciatus</name>
    <name type="common">Jewelled blenny</name>
    <name type="synonym">Blennius fasciatus</name>
    <dbReference type="NCBI Taxonomy" id="181472"/>
    <lineage>
        <taxon>Eukaryota</taxon>
        <taxon>Metazoa</taxon>
        <taxon>Chordata</taxon>
        <taxon>Craniata</taxon>
        <taxon>Vertebrata</taxon>
        <taxon>Euteleostomi</taxon>
        <taxon>Actinopterygii</taxon>
        <taxon>Neopterygii</taxon>
        <taxon>Teleostei</taxon>
        <taxon>Neoteleostei</taxon>
        <taxon>Acanthomorphata</taxon>
        <taxon>Ovalentaria</taxon>
        <taxon>Blenniimorphae</taxon>
        <taxon>Blenniiformes</taxon>
        <taxon>Blennioidei</taxon>
        <taxon>Blenniidae</taxon>
        <taxon>Salariinae</taxon>
        <taxon>Salarias</taxon>
    </lineage>
</organism>
<evidence type="ECO:0000313" key="9">
    <source>
        <dbReference type="Proteomes" id="UP000472267"/>
    </source>
</evidence>
<name>A0A672I0V7_SALFA</name>
<dbReference type="Ensembl" id="ENSSFAT00005036598.1">
    <property type="protein sequence ID" value="ENSSFAP00005035266.1"/>
    <property type="gene ID" value="ENSSFAG00005017873.1"/>
</dbReference>
<dbReference type="GO" id="GO:0016323">
    <property type="term" value="C:basolateral plasma membrane"/>
    <property type="evidence" value="ECO:0007669"/>
    <property type="project" value="UniProtKB-SubCell"/>
</dbReference>
<evidence type="ECO:0000256" key="1">
    <source>
        <dbReference type="ARBA" id="ARBA00004435"/>
    </source>
</evidence>
<dbReference type="InterPro" id="IPR003599">
    <property type="entry name" value="Ig_sub"/>
</dbReference>
<dbReference type="Proteomes" id="UP000472267">
    <property type="component" value="Unassembled WGS sequence"/>
</dbReference>
<dbReference type="Pfam" id="PF13927">
    <property type="entry name" value="Ig_3"/>
    <property type="match status" value="1"/>
</dbReference>
<dbReference type="InterPro" id="IPR013783">
    <property type="entry name" value="Ig-like_fold"/>
</dbReference>
<dbReference type="InterPro" id="IPR052307">
    <property type="entry name" value="EJ_Adhesion_Regulator"/>
</dbReference>
<proteinExistence type="predicted"/>
<feature type="domain" description="Ig-like" evidence="7">
    <location>
        <begin position="38"/>
        <end position="137"/>
    </location>
</feature>
<dbReference type="AlphaFoldDB" id="A0A672I0V7"/>
<keyword evidence="4" id="KW-0965">Cell junction</keyword>
<dbReference type="GO" id="GO:0005923">
    <property type="term" value="C:bicellular tight junction"/>
    <property type="evidence" value="ECO:0007669"/>
    <property type="project" value="UniProtKB-SubCell"/>
</dbReference>
<evidence type="ECO:0000313" key="8">
    <source>
        <dbReference type="Ensembl" id="ENSSFAP00005035266.1"/>
    </source>
</evidence>